<dbReference type="Gene3D" id="1.25.40.20">
    <property type="entry name" value="Ankyrin repeat-containing domain"/>
    <property type="match status" value="4"/>
</dbReference>
<dbReference type="InterPro" id="IPR027417">
    <property type="entry name" value="P-loop_NTPase"/>
</dbReference>
<evidence type="ECO:0000256" key="1">
    <source>
        <dbReference type="ARBA" id="ARBA00022737"/>
    </source>
</evidence>
<name>A0AAJ0AUK5_9PEZI</name>
<dbReference type="EMBL" id="JAHMHR010000011">
    <property type="protein sequence ID" value="KAK1688414.1"/>
    <property type="molecule type" value="Genomic_DNA"/>
</dbReference>
<feature type="repeat" description="ANK" evidence="2">
    <location>
        <begin position="1143"/>
        <end position="1175"/>
    </location>
</feature>
<dbReference type="Pfam" id="PF17111">
    <property type="entry name" value="PigL_N"/>
    <property type="match status" value="1"/>
</dbReference>
<dbReference type="PANTHER" id="PTHR10039:SF16">
    <property type="entry name" value="GPI INOSITOL-DEACYLASE"/>
    <property type="match status" value="1"/>
</dbReference>
<dbReference type="InterPro" id="IPR002110">
    <property type="entry name" value="Ankyrin_rpt"/>
</dbReference>
<dbReference type="RefSeq" id="XP_060432109.1">
    <property type="nucleotide sequence ID" value="XM_060578233.1"/>
</dbReference>
<reference evidence="5" key="1">
    <citation type="submission" date="2021-06" db="EMBL/GenBank/DDBJ databases">
        <title>Comparative genomics, transcriptomics and evolutionary studies reveal genomic signatures of adaptation to plant cell wall in hemibiotrophic fungi.</title>
        <authorList>
            <consortium name="DOE Joint Genome Institute"/>
            <person name="Baroncelli R."/>
            <person name="Diaz J.F."/>
            <person name="Benocci T."/>
            <person name="Peng M."/>
            <person name="Battaglia E."/>
            <person name="Haridas S."/>
            <person name="Andreopoulos W."/>
            <person name="Labutti K."/>
            <person name="Pangilinan J."/>
            <person name="Floch G.L."/>
            <person name="Makela M.R."/>
            <person name="Henrissat B."/>
            <person name="Grigoriev I.V."/>
            <person name="Crouch J.A."/>
            <person name="De Vries R.P."/>
            <person name="Sukno S.A."/>
            <person name="Thon M.R."/>
        </authorList>
    </citation>
    <scope>NUCLEOTIDE SEQUENCE</scope>
    <source>
        <strain evidence="5">CBS 193.32</strain>
    </source>
</reference>
<dbReference type="PROSITE" id="PS50088">
    <property type="entry name" value="ANK_REPEAT"/>
    <property type="match status" value="3"/>
</dbReference>
<evidence type="ECO:0000256" key="2">
    <source>
        <dbReference type="PROSITE-ProRule" id="PRU00023"/>
    </source>
</evidence>
<evidence type="ECO:0008006" key="7">
    <source>
        <dbReference type="Google" id="ProtNLM"/>
    </source>
</evidence>
<sequence length="1476" mass="165452">MSDPLSIAGSIAGIVQLSAAVFQHVSKFVKDAKGAEKTVKDLADQTRNLSGVLHNLALLASSLEQETATSAFKAHHLHACRQTLLAVEKRLEKPLSGFNEESRRQAVYRSLKWPFSGEDTKGLLAQIEGHRNTISLALSTDTLESMLKCLEKQDDIIGTLISLNQKVKRLTTIQTRIECDEKRRKIIDYFLKVNPQVNLQTSSRMRQPLTGLWLTESNSIFLKWADLPRSGLWLSGIPGAGKTILSGMVIEKVLQKSSQSVAVAFFYCDYKNNDSQKLLNILSTIAVQLGQQNQQAFRILEEYHGGLRSANGLDAQPEPKELLDLIMKVISVYEKVFIVVDGLDECGGNVAEVAKAIKLLLDDSSSASIAVFSRDEQEIRDEFADEFARIEIAAHTEDLDIYIRAEMAHRRQLRNLGIQNPQFAEEIRHQLVDGAQGMFRWVSCQLDYLCELSTNRARRAALKSLPPTLPETYHRLLIRIAQSGTDSMSLVRRVLHWTIAGSRMTLAEMREAVSFVSCPSNQFGPDDLIDENEIFRRCSSLVRKSEVTRGYSVPSIELAHFTVEEYLTSIDDTSDVKFFKYKRHEADEELSTACLRLFVSRADNTKLDPMTDLTLNMNRVLERFIGNYFYLYSTARLCEFCTPYPISKSHGEFWLHSQNIAEFDKLKLLFQSSRGISLLELAIGSRIRCTIADSSLLKGRWNKDEDNEKATLIKAEAKTLLAALLSPGFTPLQLAAAMGNPGLCSFLCERMTPISPWELQKCLYFAFSSMQLFYRRLGTSDDVGQYPGSYLGQFRTPHRTNAITTLLRALLEKNTIETLYFAKSTSPPGTGFAGNTLLHVAALYGELGPVNILLEAGFLPDDRNSHSETPFDLAVKQKWWELANRLLRSKSPHIKAYRAIEDGSDRNENSPDFITKDLEAMPPPSATVVRFAVQYDDLELLKAVIDQGVSVNVELPDCLSCPRSPLVLSIVLGRRQFVLWLLSQGASLENCAYRKLPLGLQSVVSLIVFYKLDIDILELALEESLRQKVWCTEEELNPFHVAALRSNSDAMRCLFKSYEENSRFWGSTRQPRKIGLTSAASMLGVFPTLINDLSTVNSDDNEHWPREKSFRGTPLHYAVVAGCETSVLLLLSHGADSNTIDQYQRSPLIIAVQNNFKNIAELLVNAGVDLACSDDENQTALMCAATEGNMEMIKVLDKSNVVLSMPDSHGHTALHYAVSDQDTAVSTFIYFTERGLESVFANSNAMESAASYVFRQSRQNNPLVTFVLNSGFLTRITKFDIGNPLSCAVAASDDGLLRRLWRILQNCPESQRLLNGETELEYSPLCLAAMGGKDLFIQQLLEYKADPNKEGCRHGSPLMGACTFGRLEAAKRLIRSGAAISYTSEKGIYRNAFTVAMPFPRLQSWLLVGRFQDQPKLCSDSHWKDCDSRVGHWSGFLKAEWRLVGKNKQLRDESMLDYLIKCHQLKRWAGGRVLVP</sequence>
<dbReference type="SMART" id="SM00248">
    <property type="entry name" value="ANK"/>
    <property type="match status" value="11"/>
</dbReference>
<keyword evidence="2" id="KW-0040">ANK repeat</keyword>
<evidence type="ECO:0000313" key="6">
    <source>
        <dbReference type="Proteomes" id="UP001224890"/>
    </source>
</evidence>
<gene>
    <name evidence="5" type="ORF">BDP55DRAFT_713249</name>
</gene>
<dbReference type="SUPFAM" id="SSF52540">
    <property type="entry name" value="P-loop containing nucleoside triphosphate hydrolases"/>
    <property type="match status" value="1"/>
</dbReference>
<dbReference type="InterPro" id="IPR056884">
    <property type="entry name" value="NPHP3-like_N"/>
</dbReference>
<keyword evidence="6" id="KW-1185">Reference proteome</keyword>
<dbReference type="InterPro" id="IPR036770">
    <property type="entry name" value="Ankyrin_rpt-contain_sf"/>
</dbReference>
<feature type="domain" description="Azaphilone pigments biosynthesis cluster protein L N-terminal" evidence="3">
    <location>
        <begin position="3"/>
        <end position="178"/>
    </location>
</feature>
<dbReference type="Pfam" id="PF12796">
    <property type="entry name" value="Ank_2"/>
    <property type="match status" value="1"/>
</dbReference>
<protein>
    <recommendedName>
        <fullName evidence="7">Ankyrin repeat protein</fullName>
    </recommendedName>
</protein>
<organism evidence="5 6">
    <name type="scientific">Colletotrichum godetiae</name>
    <dbReference type="NCBI Taxonomy" id="1209918"/>
    <lineage>
        <taxon>Eukaryota</taxon>
        <taxon>Fungi</taxon>
        <taxon>Dikarya</taxon>
        <taxon>Ascomycota</taxon>
        <taxon>Pezizomycotina</taxon>
        <taxon>Sordariomycetes</taxon>
        <taxon>Hypocreomycetidae</taxon>
        <taxon>Glomerellales</taxon>
        <taxon>Glomerellaceae</taxon>
        <taxon>Colletotrichum</taxon>
        <taxon>Colletotrichum acutatum species complex</taxon>
    </lineage>
</organism>
<dbReference type="SUPFAM" id="SSF48403">
    <property type="entry name" value="Ankyrin repeat"/>
    <property type="match status" value="3"/>
</dbReference>
<proteinExistence type="predicted"/>
<evidence type="ECO:0000259" key="4">
    <source>
        <dbReference type="Pfam" id="PF24883"/>
    </source>
</evidence>
<dbReference type="GeneID" id="85462759"/>
<dbReference type="Proteomes" id="UP001224890">
    <property type="component" value="Unassembled WGS sequence"/>
</dbReference>
<dbReference type="PANTHER" id="PTHR10039">
    <property type="entry name" value="AMELOGENIN"/>
    <property type="match status" value="1"/>
</dbReference>
<dbReference type="Gene3D" id="3.40.50.300">
    <property type="entry name" value="P-loop containing nucleotide triphosphate hydrolases"/>
    <property type="match status" value="1"/>
</dbReference>
<feature type="domain" description="Nephrocystin 3-like N-terminal" evidence="4">
    <location>
        <begin position="210"/>
        <end position="374"/>
    </location>
</feature>
<feature type="repeat" description="ANK" evidence="2">
    <location>
        <begin position="833"/>
        <end position="865"/>
    </location>
</feature>
<dbReference type="InterPro" id="IPR031348">
    <property type="entry name" value="PigL_N"/>
</dbReference>
<dbReference type="Pfam" id="PF24883">
    <property type="entry name" value="NPHP3_N"/>
    <property type="match status" value="1"/>
</dbReference>
<accession>A0AAJ0AUK5</accession>
<evidence type="ECO:0000259" key="3">
    <source>
        <dbReference type="Pfam" id="PF17111"/>
    </source>
</evidence>
<evidence type="ECO:0000313" key="5">
    <source>
        <dbReference type="EMBL" id="KAK1688414.1"/>
    </source>
</evidence>
<comment type="caution">
    <text evidence="5">The sequence shown here is derived from an EMBL/GenBank/DDBJ whole genome shotgun (WGS) entry which is preliminary data.</text>
</comment>
<feature type="repeat" description="ANK" evidence="2">
    <location>
        <begin position="1110"/>
        <end position="1142"/>
    </location>
</feature>
<dbReference type="PROSITE" id="PS50297">
    <property type="entry name" value="ANK_REP_REGION"/>
    <property type="match status" value="2"/>
</dbReference>
<keyword evidence="1" id="KW-0677">Repeat</keyword>